<evidence type="ECO:0000313" key="2">
    <source>
        <dbReference type="Proteomes" id="UP000003953"/>
    </source>
</evidence>
<dbReference type="AlphaFoldDB" id="C5EZQ2"/>
<dbReference type="HOGENOM" id="CLU_3118547_0_0_7"/>
<gene>
    <name evidence="1" type="ORF">HPMG_00953</name>
</gene>
<proteinExistence type="predicted"/>
<keyword evidence="2" id="KW-1185">Reference proteome</keyword>
<protein>
    <submittedName>
        <fullName evidence="1">Uncharacterized protein</fullName>
    </submittedName>
</protein>
<accession>C5EZQ2</accession>
<reference evidence="2" key="1">
    <citation type="journal article" date="2014" name="Genome Announc.">
        <title>Draft genome sequences of six enterohepatic helicobacter species isolated from humans and one from rhesus macaques.</title>
        <authorList>
            <person name="Shen Z."/>
            <person name="Sheh A."/>
            <person name="Young S.K."/>
            <person name="Abouelliel A."/>
            <person name="Ward D.V."/>
            <person name="Earl A.M."/>
            <person name="Fox J.G."/>
        </authorList>
    </citation>
    <scope>NUCLEOTIDE SEQUENCE [LARGE SCALE GENOMIC DNA]</scope>
    <source>
        <strain evidence="2">MIT 98-5489</strain>
    </source>
</reference>
<sequence length="50" mass="6016">MLGENKGCFFNHNCPRFKDKNKFYNFTPKTLNLSKWFFVGFATKFMDKNI</sequence>
<dbReference type="Proteomes" id="UP000003953">
    <property type="component" value="Unassembled WGS sequence"/>
</dbReference>
<organism evidence="1 2">
    <name type="scientific">Helicobacter pullorum MIT 98-5489</name>
    <dbReference type="NCBI Taxonomy" id="537972"/>
    <lineage>
        <taxon>Bacteria</taxon>
        <taxon>Pseudomonadati</taxon>
        <taxon>Campylobacterota</taxon>
        <taxon>Epsilonproteobacteria</taxon>
        <taxon>Campylobacterales</taxon>
        <taxon>Helicobacteraceae</taxon>
        <taxon>Helicobacter</taxon>
    </lineage>
</organism>
<name>C5EZQ2_9HELI</name>
<dbReference type="EMBL" id="DS990443">
    <property type="protein sequence ID" value="EEQ63496.1"/>
    <property type="molecule type" value="Genomic_DNA"/>
</dbReference>
<evidence type="ECO:0000313" key="1">
    <source>
        <dbReference type="EMBL" id="EEQ63496.1"/>
    </source>
</evidence>